<dbReference type="Proteomes" id="UP000271925">
    <property type="component" value="Unassembled WGS sequence"/>
</dbReference>
<dbReference type="Pfam" id="PF13600">
    <property type="entry name" value="DUF4140"/>
    <property type="match status" value="1"/>
</dbReference>
<dbReference type="InterPro" id="IPR025554">
    <property type="entry name" value="DUF4140"/>
</dbReference>
<dbReference type="NCBIfam" id="TIGR02231">
    <property type="entry name" value="mucoidy inhibitor MuiA family protein"/>
    <property type="match status" value="1"/>
</dbReference>
<dbReference type="EMBL" id="RQJO01000007">
    <property type="protein sequence ID" value="RRB06576.1"/>
    <property type="molecule type" value="Genomic_DNA"/>
</dbReference>
<comment type="caution">
    <text evidence="4">The sequence shown here is derived from an EMBL/GenBank/DDBJ whole genome shotgun (WGS) entry which is preliminary data.</text>
</comment>
<dbReference type="InterPro" id="IPR037291">
    <property type="entry name" value="DUF4139"/>
</dbReference>
<organism evidence="4 5">
    <name type="scientific">Larkinella rosea</name>
    <dbReference type="NCBI Taxonomy" id="2025312"/>
    <lineage>
        <taxon>Bacteria</taxon>
        <taxon>Pseudomonadati</taxon>
        <taxon>Bacteroidota</taxon>
        <taxon>Cytophagia</taxon>
        <taxon>Cytophagales</taxon>
        <taxon>Spirosomataceae</taxon>
        <taxon>Larkinella</taxon>
    </lineage>
</organism>
<protein>
    <submittedName>
        <fullName evidence="4">Mucoidy inhibitor MuiA family protein</fullName>
    </submittedName>
</protein>
<evidence type="ECO:0000259" key="3">
    <source>
        <dbReference type="Pfam" id="PF13600"/>
    </source>
</evidence>
<feature type="domain" description="DUF4139" evidence="2">
    <location>
        <begin position="269"/>
        <end position="582"/>
    </location>
</feature>
<name>A0A3P1C0C2_9BACT</name>
<keyword evidence="1" id="KW-0175">Coiled coil</keyword>
<sequence length="590" mass="66286">MNRKFASGRTVFTNNSLNRSRIVARFFHKNSRQTKRNRHKRYLYSRNRFSFHSFMKTISLLIAAFLFVSIAQAQDDEQRITSKIQHVTVFLNRAQINAQAKATISPGVTRLIIDNASAQTDPQSIQVSGKGDAVIQGVQFRTNFLTKVTKPASLQRLEDSLRIARDTFDVLNLQKEVLDNEKKMVLANQKVGTEKGTVVEDVEDMADFFRTRLTDVGKKLLALEKLVKEQKLKVDRLEGQVREQNAKRDRPVGEIEVTLSSKAKTAIDLELSYVVNNAGWVPFYDIRVRDTKSPAALAYKANVYQNTGFDWQNVRLTLSTSNPALPGTQPQLETQFVSFYEPRPVPVSAPRAKAQMQIADASGTLNEMVVVAPNLNTAADFTQVTEQPTSVNFEISTPYTILSNNRPQVVDIQTGEIPATYRYTATPKVDQDAFLIATLSGWEKLNLLNGTARTYFEGTYVGESQVDLKQAGDTLSIGLGRDRKIIVKREKTQDFSSRKGLSSSVRDSYSYKITVRNTKSEAVNLTVFDQIPVSTDNRIEVELNDSAGAGQNSETGRLTWNLSLKPNESRDLLFRYTIKYPKGKQLVNAE</sequence>
<dbReference type="PANTHER" id="PTHR31005:SF8">
    <property type="entry name" value="DUF4139 DOMAIN-CONTAINING PROTEIN"/>
    <property type="match status" value="1"/>
</dbReference>
<gene>
    <name evidence="4" type="ORF">EHT25_01895</name>
</gene>
<dbReference type="PANTHER" id="PTHR31005">
    <property type="entry name" value="DUF4139 DOMAIN-CONTAINING PROTEIN"/>
    <property type="match status" value="1"/>
</dbReference>
<evidence type="ECO:0000256" key="1">
    <source>
        <dbReference type="SAM" id="Coils"/>
    </source>
</evidence>
<reference evidence="4 5" key="1">
    <citation type="submission" date="2018-11" db="EMBL/GenBank/DDBJ databases">
        <authorList>
            <person name="Zhou Z."/>
            <person name="Wang G."/>
        </authorList>
    </citation>
    <scope>NUCLEOTIDE SEQUENCE [LARGE SCALE GENOMIC DNA]</scope>
    <source>
        <strain evidence="4 5">KCTC52004</strain>
    </source>
</reference>
<dbReference type="Pfam" id="PF13598">
    <property type="entry name" value="DUF4139"/>
    <property type="match status" value="1"/>
</dbReference>
<accession>A0A3P1C0C2</accession>
<evidence type="ECO:0000259" key="2">
    <source>
        <dbReference type="Pfam" id="PF13598"/>
    </source>
</evidence>
<dbReference type="OrthoDB" id="634585at2"/>
<proteinExistence type="predicted"/>
<feature type="domain" description="DUF4140" evidence="3">
    <location>
        <begin position="87"/>
        <end position="184"/>
    </location>
</feature>
<keyword evidence="5" id="KW-1185">Reference proteome</keyword>
<dbReference type="InterPro" id="IPR011935">
    <property type="entry name" value="CHP02231"/>
</dbReference>
<evidence type="ECO:0000313" key="4">
    <source>
        <dbReference type="EMBL" id="RRB06576.1"/>
    </source>
</evidence>
<evidence type="ECO:0000313" key="5">
    <source>
        <dbReference type="Proteomes" id="UP000271925"/>
    </source>
</evidence>
<feature type="coiled-coil region" evidence="1">
    <location>
        <begin position="220"/>
        <end position="247"/>
    </location>
</feature>
<dbReference type="AlphaFoldDB" id="A0A3P1C0C2"/>